<accession>A0ABS7MAV7</accession>
<dbReference type="EMBL" id="JAILXK010000001">
    <property type="protein sequence ID" value="MBY4636162.1"/>
    <property type="molecule type" value="Genomic_DNA"/>
</dbReference>
<keyword evidence="2" id="KW-1185">Reference proteome</keyword>
<dbReference type="Pfam" id="PF04214">
    <property type="entry name" value="DUF411"/>
    <property type="match status" value="1"/>
</dbReference>
<comment type="caution">
    <text evidence="1">The sequence shown here is derived from an EMBL/GenBank/DDBJ whole genome shotgun (WGS) entry which is preliminary data.</text>
</comment>
<gene>
    <name evidence="1" type="ORF">K5P26_03290</name>
</gene>
<sequence length="141" mass="14872">MAADAGARDGGASDDGVGKAMLVYRDPGCSCCEDWAEIARVAGYRVEVVNRADMTAVKTRYGVPADLASCHTAIIGDYAIEGHVPMPHVAKLIDDRPRGIVGLAVPGMPRGSPGMEMADGTIDPFEVMAFDRAGNSRTYRA</sequence>
<protein>
    <submittedName>
        <fullName evidence="1">DUF411 domain-containing protein</fullName>
    </submittedName>
</protein>
<organism evidence="1 2">
    <name type="scientific">Sphingopyxis jiangsuensis</name>
    <dbReference type="NCBI Taxonomy" id="2871171"/>
    <lineage>
        <taxon>Bacteria</taxon>
        <taxon>Pseudomonadati</taxon>
        <taxon>Pseudomonadota</taxon>
        <taxon>Alphaproteobacteria</taxon>
        <taxon>Sphingomonadales</taxon>
        <taxon>Sphingomonadaceae</taxon>
        <taxon>Sphingopyxis</taxon>
    </lineage>
</organism>
<reference evidence="1" key="1">
    <citation type="submission" date="2021-08" db="EMBL/GenBank/DDBJ databases">
        <title>Sphingopyxis panaciterrulae sp. nov., isolated from the surface water of the Yellow Sea.</title>
        <authorList>
            <person name="Gao Z."/>
            <person name="Zhang D."/>
            <person name="Zhang A."/>
        </authorList>
    </citation>
    <scope>NUCLEOTIDE SEQUENCE</scope>
    <source>
        <strain evidence="1">XHP0097</strain>
    </source>
</reference>
<dbReference type="InterPro" id="IPR007332">
    <property type="entry name" value="DUF411"/>
</dbReference>
<evidence type="ECO:0000313" key="1">
    <source>
        <dbReference type="EMBL" id="MBY4636162.1"/>
    </source>
</evidence>
<evidence type="ECO:0000313" key="2">
    <source>
        <dbReference type="Proteomes" id="UP001166571"/>
    </source>
</evidence>
<dbReference type="Proteomes" id="UP001166571">
    <property type="component" value="Unassembled WGS sequence"/>
</dbReference>
<dbReference type="RefSeq" id="WP_222135739.1">
    <property type="nucleotide sequence ID" value="NZ_JAILXK010000001.1"/>
</dbReference>
<proteinExistence type="predicted"/>
<name>A0ABS7MAV7_9SPHN</name>